<organism evidence="1 2">
    <name type="scientific">Natronococcus amylolyticus DSM 10524</name>
    <dbReference type="NCBI Taxonomy" id="1227497"/>
    <lineage>
        <taxon>Archaea</taxon>
        <taxon>Methanobacteriati</taxon>
        <taxon>Methanobacteriota</taxon>
        <taxon>Stenosarchaea group</taxon>
        <taxon>Halobacteria</taxon>
        <taxon>Halobacteriales</taxon>
        <taxon>Natrialbaceae</taxon>
        <taxon>Natronococcus</taxon>
    </lineage>
</organism>
<dbReference type="PATRIC" id="fig|1227497.3.peg.3172"/>
<dbReference type="RefSeq" id="WP_005557875.1">
    <property type="nucleotide sequence ID" value="NZ_AOIB01000031.1"/>
</dbReference>
<evidence type="ECO:0000313" key="2">
    <source>
        <dbReference type="Proteomes" id="UP000011688"/>
    </source>
</evidence>
<dbReference type="OrthoDB" id="176514at2157"/>
<keyword evidence="2" id="KW-1185">Reference proteome</keyword>
<dbReference type="eggNOG" id="arCOG10310">
    <property type="taxonomic scope" value="Archaea"/>
</dbReference>
<name>L9X097_9EURY</name>
<dbReference type="Proteomes" id="UP000011688">
    <property type="component" value="Unassembled WGS sequence"/>
</dbReference>
<sequence length="300" mass="33981">MTTAQITDEAQRQLARTLDVDEVRDGDQLTIERLRDEVERTDDPEFASMGESIRSDLSGKLDAELLETQLEELSRQLERLPEVREQGIPEGETEAEVLYRELAEPGWEIYEHLVDVDFFESLEANLPRFTPEHIEGTAHELIATDELTAELEALGFDEQERIALVMDVTNNNDRLARWVPTKEIPAEVEFGVEHVPPLHQRAAGGTLLWINALDVHLWQNRVLVTEEILDDGYWDIKALLGGFHLLAQAALDITREEGLTDSQLTAAITAGAAIMIVNQEEICKNMFWITEEMRAPSEAR</sequence>
<proteinExistence type="predicted"/>
<dbReference type="EMBL" id="AOIB01000031">
    <property type="protein sequence ID" value="ELY55179.1"/>
    <property type="molecule type" value="Genomic_DNA"/>
</dbReference>
<gene>
    <name evidence="1" type="ORF">C491_15717</name>
</gene>
<protein>
    <submittedName>
        <fullName evidence="1">Uncharacterized protein</fullName>
    </submittedName>
</protein>
<accession>L9X097</accession>
<comment type="caution">
    <text evidence="1">The sequence shown here is derived from an EMBL/GenBank/DDBJ whole genome shotgun (WGS) entry which is preliminary data.</text>
</comment>
<dbReference type="AlphaFoldDB" id="L9X097"/>
<reference evidence="1 2" key="1">
    <citation type="journal article" date="2014" name="PLoS Genet.">
        <title>Phylogenetically driven sequencing of extremely halophilic archaea reveals strategies for static and dynamic osmo-response.</title>
        <authorList>
            <person name="Becker E.A."/>
            <person name="Seitzer P.M."/>
            <person name="Tritt A."/>
            <person name="Larsen D."/>
            <person name="Krusor M."/>
            <person name="Yao A.I."/>
            <person name="Wu D."/>
            <person name="Madern D."/>
            <person name="Eisen J.A."/>
            <person name="Darling A.E."/>
            <person name="Facciotti M.T."/>
        </authorList>
    </citation>
    <scope>NUCLEOTIDE SEQUENCE [LARGE SCALE GENOMIC DNA]</scope>
    <source>
        <strain evidence="1 2">DSM 10524</strain>
    </source>
</reference>
<evidence type="ECO:0000313" key="1">
    <source>
        <dbReference type="EMBL" id="ELY55179.1"/>
    </source>
</evidence>